<sequence length="248" mass="28437">MDNTTNDVKLERLLIPIMDATKNDHSSTENFKRILLLWLKKCDVKAKEKYIKVLKEKSIFDIIFSTQDVENEATERFSAFSKRKHSQRNFGKSMQNPSESGSYKNIGSGKNKEVVARFSAFGKRKHSQRNFGKSMQNPSESGSCKSIGSGKNKELVARKKGKKRKLQNAIYDKIIHESIFKLVNIKKDGRLLKRLLIFTSEAQTHCYEYSINSEKTAYFCRGCIKKSISTSAILEYDSHGIEFVKLEN</sequence>
<evidence type="ECO:0000313" key="1">
    <source>
        <dbReference type="Proteomes" id="UP000887579"/>
    </source>
</evidence>
<evidence type="ECO:0000313" key="2">
    <source>
        <dbReference type="WBParaSite" id="ES5_v2.g28101.t1"/>
    </source>
</evidence>
<name>A0AC34GEN7_9BILA</name>
<proteinExistence type="predicted"/>
<accession>A0AC34GEN7</accession>
<dbReference type="WBParaSite" id="ES5_v2.g28101.t1">
    <property type="protein sequence ID" value="ES5_v2.g28101.t1"/>
    <property type="gene ID" value="ES5_v2.g28101"/>
</dbReference>
<protein>
    <submittedName>
        <fullName evidence="2">Uncharacterized protein</fullName>
    </submittedName>
</protein>
<dbReference type="Proteomes" id="UP000887579">
    <property type="component" value="Unplaced"/>
</dbReference>
<reference evidence="2" key="1">
    <citation type="submission" date="2022-11" db="UniProtKB">
        <authorList>
            <consortium name="WormBaseParasite"/>
        </authorList>
    </citation>
    <scope>IDENTIFICATION</scope>
</reference>
<organism evidence="1 2">
    <name type="scientific">Panagrolaimus sp. ES5</name>
    <dbReference type="NCBI Taxonomy" id="591445"/>
    <lineage>
        <taxon>Eukaryota</taxon>
        <taxon>Metazoa</taxon>
        <taxon>Ecdysozoa</taxon>
        <taxon>Nematoda</taxon>
        <taxon>Chromadorea</taxon>
        <taxon>Rhabditida</taxon>
        <taxon>Tylenchina</taxon>
        <taxon>Panagrolaimomorpha</taxon>
        <taxon>Panagrolaimoidea</taxon>
        <taxon>Panagrolaimidae</taxon>
        <taxon>Panagrolaimus</taxon>
    </lineage>
</organism>